<proteinExistence type="predicted"/>
<dbReference type="Proteomes" id="UP000828941">
    <property type="component" value="Chromosome 9"/>
</dbReference>
<keyword evidence="2" id="KW-1185">Reference proteome</keyword>
<evidence type="ECO:0000313" key="2">
    <source>
        <dbReference type="Proteomes" id="UP000828941"/>
    </source>
</evidence>
<evidence type="ECO:0000313" key="1">
    <source>
        <dbReference type="EMBL" id="KAI4324000.1"/>
    </source>
</evidence>
<sequence>MALENQCLTLTMAKSSCMFNQYRDPEAYPVPCIYTQIETEDEDQSKLNPEPHEEDEEEHNWIFSADQMEGEEASILSRDIYLDGDHDLARTVLECIEKNRNSLVMMGTFCFQSLHRSAD</sequence>
<comment type="caution">
    <text evidence="1">The sequence shown here is derived from an EMBL/GenBank/DDBJ whole genome shotgun (WGS) entry which is preliminary data.</text>
</comment>
<organism evidence="1 2">
    <name type="scientific">Bauhinia variegata</name>
    <name type="common">Purple orchid tree</name>
    <name type="synonym">Phanera variegata</name>
    <dbReference type="NCBI Taxonomy" id="167791"/>
    <lineage>
        <taxon>Eukaryota</taxon>
        <taxon>Viridiplantae</taxon>
        <taxon>Streptophyta</taxon>
        <taxon>Embryophyta</taxon>
        <taxon>Tracheophyta</taxon>
        <taxon>Spermatophyta</taxon>
        <taxon>Magnoliopsida</taxon>
        <taxon>eudicotyledons</taxon>
        <taxon>Gunneridae</taxon>
        <taxon>Pentapetalae</taxon>
        <taxon>rosids</taxon>
        <taxon>fabids</taxon>
        <taxon>Fabales</taxon>
        <taxon>Fabaceae</taxon>
        <taxon>Cercidoideae</taxon>
        <taxon>Cercideae</taxon>
        <taxon>Bauhiniinae</taxon>
        <taxon>Bauhinia</taxon>
    </lineage>
</organism>
<dbReference type="EMBL" id="CM039434">
    <property type="protein sequence ID" value="KAI4324000.1"/>
    <property type="molecule type" value="Genomic_DNA"/>
</dbReference>
<accession>A0ACB9MJH8</accession>
<name>A0ACB9MJH8_BAUVA</name>
<reference evidence="1 2" key="1">
    <citation type="journal article" date="2022" name="DNA Res.">
        <title>Chromosomal-level genome assembly of the orchid tree Bauhinia variegata (Leguminosae; Cercidoideae) supports the allotetraploid origin hypothesis of Bauhinia.</title>
        <authorList>
            <person name="Zhong Y."/>
            <person name="Chen Y."/>
            <person name="Zheng D."/>
            <person name="Pang J."/>
            <person name="Liu Y."/>
            <person name="Luo S."/>
            <person name="Meng S."/>
            <person name="Qian L."/>
            <person name="Wei D."/>
            <person name="Dai S."/>
            <person name="Zhou R."/>
        </authorList>
    </citation>
    <scope>NUCLEOTIDE SEQUENCE [LARGE SCALE GENOMIC DNA]</scope>
    <source>
        <strain evidence="1">BV-YZ2020</strain>
    </source>
</reference>
<protein>
    <submittedName>
        <fullName evidence="1">Uncharacterized protein</fullName>
    </submittedName>
</protein>
<gene>
    <name evidence="1" type="ORF">L6164_023567</name>
</gene>